<evidence type="ECO:0000256" key="1">
    <source>
        <dbReference type="SAM" id="MobiDB-lite"/>
    </source>
</evidence>
<dbReference type="EMBL" id="LWAJ01000264">
    <property type="protein sequence ID" value="KZL48133.1"/>
    <property type="molecule type" value="Genomic_DNA"/>
</dbReference>
<sequence>MEERTTKDTKDTKEEGKKKEGKGVVGVGWVEERNPTPKNSRFCWVLLCSTQPTIISYTNYLSLLF</sequence>
<comment type="caution">
    <text evidence="2">The sequence shown here is derived from an EMBL/GenBank/DDBJ whole genome shotgun (WGS) entry which is preliminary data.</text>
</comment>
<organism evidence="2 3">
    <name type="scientific">Nodularia spumigena CENA596</name>
    <dbReference type="NCBI Taxonomy" id="1819295"/>
    <lineage>
        <taxon>Bacteria</taxon>
        <taxon>Bacillati</taxon>
        <taxon>Cyanobacteriota</taxon>
        <taxon>Cyanophyceae</taxon>
        <taxon>Nostocales</taxon>
        <taxon>Nodulariaceae</taxon>
        <taxon>Nodularia</taxon>
    </lineage>
</organism>
<dbReference type="AlphaFoldDB" id="A0A161UQT4"/>
<evidence type="ECO:0000313" key="3">
    <source>
        <dbReference type="Proteomes" id="UP000076555"/>
    </source>
</evidence>
<accession>A0A161UQT4</accession>
<dbReference type="Proteomes" id="UP000076555">
    <property type="component" value="Unassembled WGS sequence"/>
</dbReference>
<proteinExistence type="predicted"/>
<protein>
    <submittedName>
        <fullName evidence="2">Uncharacterized protein</fullName>
    </submittedName>
</protein>
<feature type="region of interest" description="Disordered" evidence="1">
    <location>
        <begin position="1"/>
        <end position="22"/>
    </location>
</feature>
<gene>
    <name evidence="2" type="ORF">A2T98_19655</name>
</gene>
<reference evidence="2 3" key="1">
    <citation type="submission" date="2016-04" db="EMBL/GenBank/DDBJ databases">
        <title>Draft Genome Assembly of the Bloom-forming Cyanobacterium Nodularia spumigena Strain CENA596 in Shrimp Production Ponds.</title>
        <authorList>
            <person name="Popin R.V."/>
            <person name="Rigonato J."/>
            <person name="Abreu V.A."/>
            <person name="Andreote A.P."/>
            <person name="Silveira S.B."/>
            <person name="Odebrecht C."/>
            <person name="Fiore M.F."/>
        </authorList>
    </citation>
    <scope>NUCLEOTIDE SEQUENCE [LARGE SCALE GENOMIC DNA]</scope>
    <source>
        <strain evidence="2 3">CENA596</strain>
    </source>
</reference>
<name>A0A161UQT4_NODSP</name>
<evidence type="ECO:0000313" key="2">
    <source>
        <dbReference type="EMBL" id="KZL48133.1"/>
    </source>
</evidence>